<name>A0A2T5RT72_9FIRM</name>
<dbReference type="InterPro" id="IPR051465">
    <property type="entry name" value="Cell_Envelope_Struct_Comp"/>
</dbReference>
<evidence type="ECO:0000313" key="4">
    <source>
        <dbReference type="EMBL" id="PTW03526.1"/>
    </source>
</evidence>
<dbReference type="PANTHER" id="PTHR43308:SF1">
    <property type="entry name" value="OUTER MEMBRANE PROTEIN ALPHA"/>
    <property type="match status" value="1"/>
</dbReference>
<dbReference type="EMBL" id="QAXS01000001">
    <property type="protein sequence ID" value="PTW03526.1"/>
    <property type="molecule type" value="Genomic_DNA"/>
</dbReference>
<evidence type="ECO:0000256" key="1">
    <source>
        <dbReference type="ARBA" id="ARBA00022737"/>
    </source>
</evidence>
<dbReference type="InterPro" id="IPR001119">
    <property type="entry name" value="SLH_dom"/>
</dbReference>
<comment type="caution">
    <text evidence="4">The sequence shown here is derived from an EMBL/GenBank/DDBJ whole genome shotgun (WGS) entry which is preliminary data.</text>
</comment>
<dbReference type="PROSITE" id="PS51272">
    <property type="entry name" value="SLH"/>
    <property type="match status" value="1"/>
</dbReference>
<dbReference type="Proteomes" id="UP000244089">
    <property type="component" value="Unassembled WGS sequence"/>
</dbReference>
<organism evidence="4 5">
    <name type="scientific">Halanaerobium saccharolyticum</name>
    <dbReference type="NCBI Taxonomy" id="43595"/>
    <lineage>
        <taxon>Bacteria</taxon>
        <taxon>Bacillati</taxon>
        <taxon>Bacillota</taxon>
        <taxon>Clostridia</taxon>
        <taxon>Halanaerobiales</taxon>
        <taxon>Halanaerobiaceae</taxon>
        <taxon>Halanaerobium</taxon>
    </lineage>
</organism>
<dbReference type="SUPFAM" id="SSF56935">
    <property type="entry name" value="Porins"/>
    <property type="match status" value="1"/>
</dbReference>
<dbReference type="AlphaFoldDB" id="A0A2T5RT72"/>
<keyword evidence="1" id="KW-0677">Repeat</keyword>
<keyword evidence="2" id="KW-0732">Signal</keyword>
<sequence>MKKLTITIALLLVVALAMPAFGQSFSDVPSDHWAYDAINKLVAAGIVEGYPDGEYKGDQNMTRYEMAVMVSRALDNIVAEQEALADEVDAMGEGLTTGQAEDVTAIVKSLMEKNTSDSLSDAQAEEVADIVDALTFELRAELKVLGADVDALGKDVADLEAKVDGLDIPEDNIEWAATVDTVAEAGNYTGSGVDLIPGDEISEQDFYQEAGISLSGSVANADYNLDLVTLFNGFEDFSTTDDNSFALDSALLEVAYNGVNVKLGDLNEYAVETYFVNEEDVEGMEMTANYQGYHVKTIVTSLDADTMYGITAGREFDIADVTGKVYHARNNGALHTMIAGEVTDFALTEEVVMGAEVVYDNETEGIYVTADGEVTAVEALTLKPFVNYANEDFVPYMGDLDDEFGDGTQVVQAGVNADYVLNEDNTLHGGFTFTDNDAAENKMVASGGITNTYGDFTNNANVEYTMNDEYTADQEKILVEADTAFALDAKTDLTANVSYETADHIADTTVFGVGADYAWDDSLVLGAAYTYKNVDEGMNYSFVKATADKTLTENISWNTEVNYITGEDADAVEGEGNGVKTALSVSF</sequence>
<evidence type="ECO:0000256" key="2">
    <source>
        <dbReference type="SAM" id="SignalP"/>
    </source>
</evidence>
<dbReference type="OrthoDB" id="2112962at2"/>
<gene>
    <name evidence="4" type="ORF">C8C76_101167</name>
</gene>
<evidence type="ECO:0000259" key="3">
    <source>
        <dbReference type="PROSITE" id="PS51272"/>
    </source>
</evidence>
<feature type="signal peptide" evidence="2">
    <location>
        <begin position="1"/>
        <end position="22"/>
    </location>
</feature>
<evidence type="ECO:0000313" key="5">
    <source>
        <dbReference type="Proteomes" id="UP000244089"/>
    </source>
</evidence>
<accession>A0A2T5RT72</accession>
<reference evidence="4 5" key="1">
    <citation type="submission" date="2018-04" db="EMBL/GenBank/DDBJ databases">
        <title>Subsurface microbial communities from deep shales in Ohio and West Virginia, USA.</title>
        <authorList>
            <person name="Wrighton K."/>
        </authorList>
    </citation>
    <scope>NUCLEOTIDE SEQUENCE [LARGE SCALE GENOMIC DNA]</scope>
    <source>
        <strain evidence="4 5">WC1</strain>
    </source>
</reference>
<protein>
    <submittedName>
        <fullName evidence="4">S-layer family protein</fullName>
    </submittedName>
</protein>
<dbReference type="PANTHER" id="PTHR43308">
    <property type="entry name" value="OUTER MEMBRANE PROTEIN ALPHA-RELATED"/>
    <property type="match status" value="1"/>
</dbReference>
<feature type="chain" id="PRO_5015395539" evidence="2">
    <location>
        <begin position="23"/>
        <end position="587"/>
    </location>
</feature>
<dbReference type="Pfam" id="PF00395">
    <property type="entry name" value="SLH"/>
    <property type="match status" value="1"/>
</dbReference>
<feature type="domain" description="SLH" evidence="3">
    <location>
        <begin position="21"/>
        <end position="84"/>
    </location>
</feature>
<proteinExistence type="predicted"/>